<dbReference type="EMBL" id="CP042469">
    <property type="protein sequence ID" value="QOX63904.1"/>
    <property type="molecule type" value="Genomic_DNA"/>
</dbReference>
<accession>A0ACD1AC05</accession>
<proteinExistence type="predicted"/>
<name>A0ACD1AC05_9FIRM</name>
<sequence length="383" mass="44827">MIHTITKLKQAYKKLEEGKSLLEANIQHHLICEIFLRDLGYDVSNCDFEKNCRNKHCDISVEIMKNKSLFIETKRGDHKIEDNDIIQLASYVRDRGLEYGILTSGKEFILINTNIRTSANYNEDMLKLQIVFWFNIFNSKSKEYTRHEFFKFLSKEALFDTQTTTFYKDIAQFKAIKYPAANISWDTYKSTLFNFFEFYANERNRYKPRILEEININDFEKFIIYKRDQATGNNSGKKFVSDSSIRNNYSHISSMLNCLAESEYGGINKTCFDKGREKSLADILSGSVTKTYSSIGDETFEQAINYYLKNTKKDKGIRDLTIFLLCSCYGFERSRIQELKWSDLIRNKKSNQYAECVFRNIRTAILETSGHETGSIRTLCRLN</sequence>
<organism evidence="1 2">
    <name type="scientific">Anoxybacterium hadale</name>
    <dbReference type="NCBI Taxonomy" id="3408580"/>
    <lineage>
        <taxon>Bacteria</taxon>
        <taxon>Bacillati</taxon>
        <taxon>Bacillota</taxon>
        <taxon>Clostridia</taxon>
        <taxon>Peptostreptococcales</taxon>
        <taxon>Anaerovoracaceae</taxon>
        <taxon>Anoxybacterium</taxon>
    </lineage>
</organism>
<evidence type="ECO:0000313" key="1">
    <source>
        <dbReference type="EMBL" id="QOX63904.1"/>
    </source>
</evidence>
<keyword evidence="2" id="KW-1185">Reference proteome</keyword>
<protein>
    <submittedName>
        <fullName evidence="1">Uncharacterized protein</fullName>
    </submittedName>
</protein>
<evidence type="ECO:0000313" key="2">
    <source>
        <dbReference type="Proteomes" id="UP000594014"/>
    </source>
</evidence>
<gene>
    <name evidence="1" type="ORF">FRZ06_11460</name>
</gene>
<reference evidence="1" key="1">
    <citation type="submission" date="2019-08" db="EMBL/GenBank/DDBJ databases">
        <title>Genome sequence of Clostridiales bacterium MT110.</title>
        <authorList>
            <person name="Cao J."/>
        </authorList>
    </citation>
    <scope>NUCLEOTIDE SEQUENCE</scope>
    <source>
        <strain evidence="1">MT110</strain>
    </source>
</reference>
<dbReference type="Proteomes" id="UP000594014">
    <property type="component" value="Chromosome"/>
</dbReference>